<dbReference type="Proteomes" id="UP001612741">
    <property type="component" value="Unassembled WGS sequence"/>
</dbReference>
<organism evidence="5 6">
    <name type="scientific">Nonomuraea typhae</name>
    <dbReference type="NCBI Taxonomy" id="2603600"/>
    <lineage>
        <taxon>Bacteria</taxon>
        <taxon>Bacillati</taxon>
        <taxon>Actinomycetota</taxon>
        <taxon>Actinomycetes</taxon>
        <taxon>Streptosporangiales</taxon>
        <taxon>Streptosporangiaceae</taxon>
        <taxon>Nonomuraea</taxon>
    </lineage>
</organism>
<dbReference type="Gene3D" id="3.50.50.60">
    <property type="entry name" value="FAD/NAD(P)-binding domain"/>
    <property type="match status" value="1"/>
</dbReference>
<dbReference type="PANTHER" id="PTHR43563:SF1">
    <property type="entry name" value="AMINE OXIDASE [FLAVIN-CONTAINING] B"/>
    <property type="match status" value="1"/>
</dbReference>
<proteinExistence type="inferred from homology"/>
<accession>A0ABW7Z4H3</accession>
<reference evidence="5 6" key="1">
    <citation type="submission" date="2024-10" db="EMBL/GenBank/DDBJ databases">
        <title>The Natural Products Discovery Center: Release of the First 8490 Sequenced Strains for Exploring Actinobacteria Biosynthetic Diversity.</title>
        <authorList>
            <person name="Kalkreuter E."/>
            <person name="Kautsar S.A."/>
            <person name="Yang D."/>
            <person name="Bader C.D."/>
            <person name="Teijaro C.N."/>
            <person name="Fluegel L."/>
            <person name="Davis C.M."/>
            <person name="Simpson J.R."/>
            <person name="Lauterbach L."/>
            <person name="Steele A.D."/>
            <person name="Gui C."/>
            <person name="Meng S."/>
            <person name="Li G."/>
            <person name="Viehrig K."/>
            <person name="Ye F."/>
            <person name="Su P."/>
            <person name="Kiefer A.F."/>
            <person name="Nichols A."/>
            <person name="Cepeda A.J."/>
            <person name="Yan W."/>
            <person name="Fan B."/>
            <person name="Jiang Y."/>
            <person name="Adhikari A."/>
            <person name="Zheng C.-J."/>
            <person name="Schuster L."/>
            <person name="Cowan T.M."/>
            <person name="Smanski M.J."/>
            <person name="Chevrette M.G."/>
            <person name="De Carvalho L.P.S."/>
            <person name="Shen B."/>
        </authorList>
    </citation>
    <scope>NUCLEOTIDE SEQUENCE [LARGE SCALE GENOMIC DNA]</scope>
    <source>
        <strain evidence="5 6">NPDC050545</strain>
    </source>
</reference>
<dbReference type="Pfam" id="PF01593">
    <property type="entry name" value="Amino_oxidase"/>
    <property type="match status" value="1"/>
</dbReference>
<evidence type="ECO:0000256" key="2">
    <source>
        <dbReference type="ARBA" id="ARBA00005995"/>
    </source>
</evidence>
<comment type="similarity">
    <text evidence="2">Belongs to the flavin monoamine oxidase family.</text>
</comment>
<name>A0ABW7Z4H3_9ACTN</name>
<evidence type="ECO:0000259" key="4">
    <source>
        <dbReference type="Pfam" id="PF01593"/>
    </source>
</evidence>
<dbReference type="SUPFAM" id="SSF51905">
    <property type="entry name" value="FAD/NAD(P)-binding domain"/>
    <property type="match status" value="1"/>
</dbReference>
<dbReference type="SUPFAM" id="SSF54373">
    <property type="entry name" value="FAD-linked reductases, C-terminal domain"/>
    <property type="match status" value="1"/>
</dbReference>
<gene>
    <name evidence="5" type="ORF">ACIBG2_37255</name>
</gene>
<evidence type="ECO:0000256" key="3">
    <source>
        <dbReference type="ARBA" id="ARBA00023002"/>
    </source>
</evidence>
<dbReference type="EMBL" id="JBITGY010000011">
    <property type="protein sequence ID" value="MFI6503079.1"/>
    <property type="molecule type" value="Genomic_DNA"/>
</dbReference>
<keyword evidence="3" id="KW-0560">Oxidoreductase</keyword>
<keyword evidence="6" id="KW-1185">Reference proteome</keyword>
<protein>
    <submittedName>
        <fullName evidence="5">Flavin monoamine oxidase family protein</fullName>
    </submittedName>
</protein>
<dbReference type="InterPro" id="IPR001613">
    <property type="entry name" value="Flavin_amine_oxidase"/>
</dbReference>
<evidence type="ECO:0000256" key="1">
    <source>
        <dbReference type="ARBA" id="ARBA00001974"/>
    </source>
</evidence>
<dbReference type="InterPro" id="IPR050703">
    <property type="entry name" value="Flavin_MAO"/>
</dbReference>
<sequence>MIEKTADAVVVGGGLSGLAAAYRLTRGGADALVLEAGERTGGRVWNIPLTGSRPTEAGAMYVCASQSEIIALAAELGVELFPSFKDGIGVAHLGGRRYEYANGLPELPGEAVREYARALRTMERTAGDDPRLDSFSLAAWRDGQIGDPLARQLFDCSVSAWFAAPPEEISFAYALHATASCGGVRPMLRDQDAVLRFAAGSQALPDALAASLGGRVRLGEPVREVEHDDAGGVVVSTPRLRVRARRVIMAIGPAATVPVSFRPGLPRARAALAEGWVKGPLIKTNVVYEEPFWRGEGLSGSGFTDLGAVPGFLDASPPDGSPGVLAITAFTFPERHFRGNPAAFTGDHRVRRAATLEALAACLGPEAARPAAYLETDWRRQPYVFGCQGGLRPGALTAAGPSPHAPAGGLHWAGTESADRWTGWMNGAVQAGERCAREVLDRL</sequence>
<dbReference type="InterPro" id="IPR002937">
    <property type="entry name" value="Amino_oxidase"/>
</dbReference>
<evidence type="ECO:0000313" key="5">
    <source>
        <dbReference type="EMBL" id="MFI6503079.1"/>
    </source>
</evidence>
<dbReference type="PRINTS" id="PR00757">
    <property type="entry name" value="AMINEOXDASEF"/>
</dbReference>
<comment type="cofactor">
    <cofactor evidence="1">
        <name>FAD</name>
        <dbReference type="ChEBI" id="CHEBI:57692"/>
    </cofactor>
</comment>
<dbReference type="InterPro" id="IPR036188">
    <property type="entry name" value="FAD/NAD-bd_sf"/>
</dbReference>
<evidence type="ECO:0000313" key="6">
    <source>
        <dbReference type="Proteomes" id="UP001612741"/>
    </source>
</evidence>
<feature type="domain" description="Amine oxidase" evidence="4">
    <location>
        <begin position="15"/>
        <end position="440"/>
    </location>
</feature>
<comment type="caution">
    <text evidence="5">The sequence shown here is derived from an EMBL/GenBank/DDBJ whole genome shotgun (WGS) entry which is preliminary data.</text>
</comment>
<dbReference type="PANTHER" id="PTHR43563">
    <property type="entry name" value="AMINE OXIDASE"/>
    <property type="match status" value="1"/>
</dbReference>
<dbReference type="RefSeq" id="WP_397088871.1">
    <property type="nucleotide sequence ID" value="NZ_JBITGY010000011.1"/>
</dbReference>